<sequence length="63" mass="6900">MRTLILGGARFLGKALVEEGLKRGHEITLFNRGNNKEAPSEVEQLIGDRDGDVSLHDRSGVPE</sequence>
<feature type="domain" description="NAD-dependent epimerase/dehydratase" evidence="2">
    <location>
        <begin position="4"/>
        <end position="45"/>
    </location>
</feature>
<accession>U1WH54</accession>
<feature type="region of interest" description="Disordered" evidence="1">
    <location>
        <begin position="32"/>
        <end position="63"/>
    </location>
</feature>
<dbReference type="Gene3D" id="3.40.50.720">
    <property type="entry name" value="NAD(P)-binding Rossmann-like Domain"/>
    <property type="match status" value="1"/>
</dbReference>
<name>U1WH54_ANEAE</name>
<proteinExistence type="predicted"/>
<dbReference type="EMBL" id="AWSJ01000239">
    <property type="protein sequence ID" value="ERI07894.1"/>
    <property type="molecule type" value="Genomic_DNA"/>
</dbReference>
<dbReference type="eggNOG" id="COG0451">
    <property type="taxonomic scope" value="Bacteria"/>
</dbReference>
<dbReference type="Pfam" id="PF01370">
    <property type="entry name" value="Epimerase"/>
    <property type="match status" value="1"/>
</dbReference>
<feature type="compositionally biased region" description="Basic and acidic residues" evidence="1">
    <location>
        <begin position="46"/>
        <end position="63"/>
    </location>
</feature>
<evidence type="ECO:0000259" key="2">
    <source>
        <dbReference type="Pfam" id="PF01370"/>
    </source>
</evidence>
<comment type="caution">
    <text evidence="3">The sequence shown here is derived from an EMBL/GenBank/DDBJ whole genome shotgun (WGS) entry which is preliminary data.</text>
</comment>
<dbReference type="PATRIC" id="fig|649747.3.peg.3664"/>
<dbReference type="InterPro" id="IPR001509">
    <property type="entry name" value="Epimerase_deHydtase"/>
</dbReference>
<dbReference type="AlphaFoldDB" id="U1WH54"/>
<dbReference type="InterPro" id="IPR036291">
    <property type="entry name" value="NAD(P)-bd_dom_sf"/>
</dbReference>
<gene>
    <name evidence="3" type="ORF">HMPREF0083_04028</name>
</gene>
<evidence type="ECO:0000313" key="4">
    <source>
        <dbReference type="Proteomes" id="UP000016511"/>
    </source>
</evidence>
<keyword evidence="4" id="KW-1185">Reference proteome</keyword>
<reference evidence="3 4" key="1">
    <citation type="submission" date="2013-08" db="EMBL/GenBank/DDBJ databases">
        <authorList>
            <person name="Weinstock G."/>
            <person name="Sodergren E."/>
            <person name="Wylie T."/>
            <person name="Fulton L."/>
            <person name="Fulton R."/>
            <person name="Fronick C."/>
            <person name="O'Laughlin M."/>
            <person name="Godfrey J."/>
            <person name="Miner T."/>
            <person name="Herter B."/>
            <person name="Appelbaum E."/>
            <person name="Cordes M."/>
            <person name="Lek S."/>
            <person name="Wollam A."/>
            <person name="Pepin K.H."/>
            <person name="Palsikar V.B."/>
            <person name="Mitreva M."/>
            <person name="Wilson R.K."/>
        </authorList>
    </citation>
    <scope>NUCLEOTIDE SEQUENCE [LARGE SCALE GENOMIC DNA]</scope>
    <source>
        <strain evidence="3 4">ATCC 12856</strain>
    </source>
</reference>
<dbReference type="STRING" id="649747.HMPREF0083_04028"/>
<evidence type="ECO:0000313" key="3">
    <source>
        <dbReference type="EMBL" id="ERI07894.1"/>
    </source>
</evidence>
<organism evidence="3 4">
    <name type="scientific">Aneurinibacillus aneurinilyticus ATCC 12856</name>
    <dbReference type="NCBI Taxonomy" id="649747"/>
    <lineage>
        <taxon>Bacteria</taxon>
        <taxon>Bacillati</taxon>
        <taxon>Bacillota</taxon>
        <taxon>Bacilli</taxon>
        <taxon>Bacillales</taxon>
        <taxon>Paenibacillaceae</taxon>
        <taxon>Aneurinibacillus group</taxon>
        <taxon>Aneurinibacillus</taxon>
    </lineage>
</organism>
<dbReference type="Proteomes" id="UP000016511">
    <property type="component" value="Unassembled WGS sequence"/>
</dbReference>
<evidence type="ECO:0000256" key="1">
    <source>
        <dbReference type="SAM" id="MobiDB-lite"/>
    </source>
</evidence>
<dbReference type="HOGENOM" id="CLU_2875879_0_0_9"/>
<dbReference type="SUPFAM" id="SSF51735">
    <property type="entry name" value="NAD(P)-binding Rossmann-fold domains"/>
    <property type="match status" value="1"/>
</dbReference>
<protein>
    <recommendedName>
        <fullName evidence="2">NAD-dependent epimerase/dehydratase domain-containing protein</fullName>
    </recommendedName>
</protein>